<evidence type="ECO:0000256" key="1">
    <source>
        <dbReference type="ARBA" id="ARBA00010211"/>
    </source>
</evidence>
<feature type="domain" description="Rv2993c-like N-terminal" evidence="4">
    <location>
        <begin position="1"/>
        <end position="50"/>
    </location>
</feature>
<dbReference type="AlphaFoldDB" id="A0A498CT99"/>
<feature type="domain" description="Fumarylacetoacetase-like C-terminal" evidence="3">
    <location>
        <begin position="55"/>
        <end position="249"/>
    </location>
</feature>
<dbReference type="GO" id="GO:0019752">
    <property type="term" value="P:carboxylic acid metabolic process"/>
    <property type="evidence" value="ECO:0007669"/>
    <property type="project" value="UniProtKB-ARBA"/>
</dbReference>
<evidence type="ECO:0000259" key="3">
    <source>
        <dbReference type="Pfam" id="PF01557"/>
    </source>
</evidence>
<proteinExistence type="inferred from homology"/>
<keyword evidence="6" id="KW-1185">Reference proteome</keyword>
<dbReference type="GO" id="GO:0016853">
    <property type="term" value="F:isomerase activity"/>
    <property type="evidence" value="ECO:0007669"/>
    <property type="project" value="UniProtKB-ARBA"/>
</dbReference>
<sequence length="252" mass="26868">MKLVRVLHEGRARYGTLCGERVEWLDGSVAEGFTPAEGGAPLSGVKLLAPVEPTKAVCVGLNYMDHIIESNEKVPETPVIFMKPATAVIGPGEAIVYPPQSRRVDYEGELAIVIGKRAKNVPEDAAGEYILGYTCANDVTARDLQPSDGQWTVAKGFDTFLPLGPCVDTDADPANLPIRTILNGRVVQDSNTKHLLFKPRMIVSYISAVMTLEPGDVVLTGTTLGIGPMRSGDRVSVEIGGIGRLDSVVSAP</sequence>
<keyword evidence="5" id="KW-0378">Hydrolase</keyword>
<dbReference type="GO" id="GO:0018773">
    <property type="term" value="F:acetylpyruvate hydrolase activity"/>
    <property type="evidence" value="ECO:0007669"/>
    <property type="project" value="TreeGrafter"/>
</dbReference>
<protein>
    <submittedName>
        <fullName evidence="5">FAA hydrolase family protein</fullName>
    </submittedName>
</protein>
<dbReference type="Pfam" id="PF01557">
    <property type="entry name" value="FAA_hydrolase"/>
    <property type="match status" value="1"/>
</dbReference>
<dbReference type="InterPro" id="IPR011234">
    <property type="entry name" value="Fumarylacetoacetase-like_C"/>
</dbReference>
<evidence type="ECO:0000313" key="6">
    <source>
        <dbReference type="Proteomes" id="UP000276301"/>
    </source>
</evidence>
<accession>A0A498CT99</accession>
<dbReference type="EMBL" id="RCHT01000001">
    <property type="protein sequence ID" value="RLL14820.1"/>
    <property type="molecule type" value="Genomic_DNA"/>
</dbReference>
<dbReference type="InterPro" id="IPR018833">
    <property type="entry name" value="Rv2993c-like_N"/>
</dbReference>
<organism evidence="5 6">
    <name type="scientific">Anaerotruncus massiliensis</name>
    <name type="common">ex Liu et al. 2021</name>
    <dbReference type="NCBI Taxonomy" id="2321404"/>
    <lineage>
        <taxon>Bacteria</taxon>
        <taxon>Bacillati</taxon>
        <taxon>Bacillota</taxon>
        <taxon>Clostridia</taxon>
        <taxon>Eubacteriales</taxon>
        <taxon>Oscillospiraceae</taxon>
        <taxon>Anaerotruncus</taxon>
    </lineage>
</organism>
<gene>
    <name evidence="5" type="ORF">D4A47_02220</name>
</gene>
<dbReference type="Proteomes" id="UP000276301">
    <property type="component" value="Unassembled WGS sequence"/>
</dbReference>
<dbReference type="SUPFAM" id="SSF56529">
    <property type="entry name" value="FAH"/>
    <property type="match status" value="1"/>
</dbReference>
<dbReference type="FunFam" id="3.90.850.10:FF:000002">
    <property type="entry name" value="2-hydroxyhepta-2,4-diene-1,7-dioate isomerase"/>
    <property type="match status" value="1"/>
</dbReference>
<dbReference type="Pfam" id="PF10370">
    <property type="entry name" value="Rv2993c-like_N"/>
    <property type="match status" value="1"/>
</dbReference>
<evidence type="ECO:0000259" key="4">
    <source>
        <dbReference type="Pfam" id="PF10370"/>
    </source>
</evidence>
<dbReference type="RefSeq" id="WP_121585954.1">
    <property type="nucleotide sequence ID" value="NZ_RCHT01000001.1"/>
</dbReference>
<evidence type="ECO:0000313" key="5">
    <source>
        <dbReference type="EMBL" id="RLL14820.1"/>
    </source>
</evidence>
<dbReference type="PANTHER" id="PTHR11820">
    <property type="entry name" value="ACYLPYRUVASE"/>
    <property type="match status" value="1"/>
</dbReference>
<keyword evidence="2" id="KW-0479">Metal-binding</keyword>
<reference evidence="5 6" key="1">
    <citation type="submission" date="2018-10" db="EMBL/GenBank/DDBJ databases">
        <title>Anaerotruncus faecis sp. nov., isolated from human feces.</title>
        <authorList>
            <person name="Wang Y.-J."/>
        </authorList>
    </citation>
    <scope>NUCLEOTIDE SEQUENCE [LARGE SCALE GENOMIC DNA]</scope>
    <source>
        <strain evidence="5 6">22A2-44</strain>
    </source>
</reference>
<evidence type="ECO:0000256" key="2">
    <source>
        <dbReference type="ARBA" id="ARBA00022723"/>
    </source>
</evidence>
<dbReference type="GO" id="GO:0046872">
    <property type="term" value="F:metal ion binding"/>
    <property type="evidence" value="ECO:0007669"/>
    <property type="project" value="UniProtKB-KW"/>
</dbReference>
<name>A0A498CT99_9FIRM</name>
<dbReference type="PANTHER" id="PTHR11820:SF7">
    <property type="entry name" value="ACYLPYRUVASE FAHD1, MITOCHONDRIAL"/>
    <property type="match status" value="1"/>
</dbReference>
<dbReference type="Gene3D" id="3.90.850.10">
    <property type="entry name" value="Fumarylacetoacetase-like, C-terminal domain"/>
    <property type="match status" value="1"/>
</dbReference>
<comment type="caution">
    <text evidence="5">The sequence shown here is derived from an EMBL/GenBank/DDBJ whole genome shotgun (WGS) entry which is preliminary data.</text>
</comment>
<comment type="similarity">
    <text evidence="1">Belongs to the FAH family.</text>
</comment>
<dbReference type="InterPro" id="IPR036663">
    <property type="entry name" value="Fumarylacetoacetase_C_sf"/>
</dbReference>